<accession>A0ABY4TF30</accession>
<dbReference type="InterPro" id="IPR020613">
    <property type="entry name" value="Thiolase_CS"/>
</dbReference>
<dbReference type="InterPro" id="IPR020617">
    <property type="entry name" value="Thiolase_C"/>
</dbReference>
<evidence type="ECO:0000256" key="7">
    <source>
        <dbReference type="RuleBase" id="RU003557"/>
    </source>
</evidence>
<evidence type="ECO:0000256" key="6">
    <source>
        <dbReference type="ARBA" id="ARBA00040529"/>
    </source>
</evidence>
<sequence>MASSVILGGARTPMGKLLGSLKDFPASRLGGLAIGAALERSGVRPENVQYTIMGQAIGAGTGQNPARQAAVAAGIPMDVPAITINKVCLSGLDAIALADQLIRAGEFDLVVAGGQESMTQAPHLLPKARLGFKYGAAPMADSMELDGLYCAFDDVLMGSATDRYNARYGVTREEQDAFAAASHRKAAAAVSAGLLAEEIVPVSVPRRKGDPVLFAHDETVRPDTSVEVLGKLRPSFGSSGTITAGTSSPLSDGAAAVVVCSRRKAEELGLSWIAEIGAHGTVAGPDPSLHEQPSNAVRAALAKAGLSVSDLDLVEINEAFASVGVVSTAKLGVPEDIVNTEGGAIALGHPLGASGTRLVLHLSHALRRRGGGTGVAAMCGGGGQGSALLVHVPTP</sequence>
<feature type="domain" description="Thiolase C-terminal" evidence="9">
    <location>
        <begin position="271"/>
        <end position="391"/>
    </location>
</feature>
<dbReference type="CDD" id="cd00751">
    <property type="entry name" value="thiolase"/>
    <property type="match status" value="1"/>
</dbReference>
<name>A0ABY4TF30_9ACTN</name>
<dbReference type="InterPro" id="IPR020616">
    <property type="entry name" value="Thiolase_N"/>
</dbReference>
<dbReference type="EC" id="2.3.1.9" evidence="2"/>
<evidence type="ECO:0000259" key="9">
    <source>
        <dbReference type="Pfam" id="PF02803"/>
    </source>
</evidence>
<proteinExistence type="inferred from homology"/>
<dbReference type="InterPro" id="IPR002155">
    <property type="entry name" value="Thiolase"/>
</dbReference>
<dbReference type="PROSITE" id="PS00099">
    <property type="entry name" value="THIOLASE_3"/>
    <property type="match status" value="1"/>
</dbReference>
<keyword evidence="11" id="KW-1185">Reference proteome</keyword>
<dbReference type="PANTHER" id="PTHR18919:SF107">
    <property type="entry name" value="ACETYL-COA ACETYLTRANSFERASE, CYTOSOLIC"/>
    <property type="match status" value="1"/>
</dbReference>
<dbReference type="PANTHER" id="PTHR18919">
    <property type="entry name" value="ACETYL-COA C-ACYLTRANSFERASE"/>
    <property type="match status" value="1"/>
</dbReference>
<protein>
    <recommendedName>
        <fullName evidence="6">Probable acetyl-CoA acetyltransferase</fullName>
        <ecNumber evidence="2">2.3.1.9</ecNumber>
    </recommendedName>
    <alternativeName>
        <fullName evidence="5">Acetoacetyl-CoA thiolase</fullName>
    </alternativeName>
</protein>
<dbReference type="Gene3D" id="3.40.47.10">
    <property type="match status" value="1"/>
</dbReference>
<evidence type="ECO:0000256" key="2">
    <source>
        <dbReference type="ARBA" id="ARBA00012705"/>
    </source>
</evidence>
<evidence type="ECO:0000313" key="11">
    <source>
        <dbReference type="Proteomes" id="UP001056383"/>
    </source>
</evidence>
<organism evidence="10 11">
    <name type="scientific">Streptomyces sudanensis</name>
    <dbReference type="NCBI Taxonomy" id="436397"/>
    <lineage>
        <taxon>Bacteria</taxon>
        <taxon>Bacillati</taxon>
        <taxon>Actinomycetota</taxon>
        <taxon>Actinomycetes</taxon>
        <taxon>Kitasatosporales</taxon>
        <taxon>Streptomycetaceae</taxon>
        <taxon>Streptomyces</taxon>
    </lineage>
</organism>
<dbReference type="Proteomes" id="UP001056383">
    <property type="component" value="Chromosome"/>
</dbReference>
<dbReference type="EMBL" id="CP095474">
    <property type="protein sequence ID" value="URN17532.1"/>
    <property type="molecule type" value="Genomic_DNA"/>
</dbReference>
<dbReference type="RefSeq" id="WP_010470661.1">
    <property type="nucleotide sequence ID" value="NZ_CP095474.1"/>
</dbReference>
<feature type="domain" description="Thiolase N-terminal" evidence="8">
    <location>
        <begin position="5"/>
        <end position="262"/>
    </location>
</feature>
<dbReference type="InterPro" id="IPR020615">
    <property type="entry name" value="Thiolase_acyl_enz_int_AS"/>
</dbReference>
<dbReference type="PIRSF" id="PIRSF000429">
    <property type="entry name" value="Ac-CoA_Ac_transf"/>
    <property type="match status" value="1"/>
</dbReference>
<gene>
    <name evidence="10" type="ORF">MW084_18115</name>
</gene>
<dbReference type="Pfam" id="PF02803">
    <property type="entry name" value="Thiolase_C"/>
    <property type="match status" value="1"/>
</dbReference>
<dbReference type="InterPro" id="IPR020610">
    <property type="entry name" value="Thiolase_AS"/>
</dbReference>
<dbReference type="SUPFAM" id="SSF53901">
    <property type="entry name" value="Thiolase-like"/>
    <property type="match status" value="2"/>
</dbReference>
<evidence type="ECO:0000256" key="1">
    <source>
        <dbReference type="ARBA" id="ARBA00010982"/>
    </source>
</evidence>
<evidence type="ECO:0000259" key="8">
    <source>
        <dbReference type="Pfam" id="PF00108"/>
    </source>
</evidence>
<dbReference type="PROSITE" id="PS00098">
    <property type="entry name" value="THIOLASE_1"/>
    <property type="match status" value="1"/>
</dbReference>
<comment type="similarity">
    <text evidence="1 7">Belongs to the thiolase-like superfamily. Thiolase family.</text>
</comment>
<dbReference type="InterPro" id="IPR016039">
    <property type="entry name" value="Thiolase-like"/>
</dbReference>
<dbReference type="NCBIfam" id="TIGR01930">
    <property type="entry name" value="AcCoA-C-Actrans"/>
    <property type="match status" value="1"/>
</dbReference>
<keyword evidence="3 7" id="KW-0808">Transferase</keyword>
<dbReference type="Pfam" id="PF00108">
    <property type="entry name" value="Thiolase_N"/>
    <property type="match status" value="1"/>
</dbReference>
<dbReference type="PROSITE" id="PS00737">
    <property type="entry name" value="THIOLASE_2"/>
    <property type="match status" value="1"/>
</dbReference>
<evidence type="ECO:0000256" key="3">
    <source>
        <dbReference type="ARBA" id="ARBA00022679"/>
    </source>
</evidence>
<reference evidence="10" key="1">
    <citation type="submission" date="2022-04" db="EMBL/GenBank/DDBJ databases">
        <title>Systematic whole-genome sequencing reveals an unexpected diversity among actinomycetoma pathogens and provides insights into their antibacterial susceptibilities.</title>
        <authorList>
            <person name="Watson A.K."/>
            <person name="Kepplinger B."/>
            <person name="Bakhiet S.M."/>
            <person name="Mhmoud N.A."/>
            <person name="Chapman J."/>
            <person name="Allenby N."/>
            <person name="Mickiewicz K."/>
            <person name="Goodfellow M."/>
            <person name="Fahal A.H."/>
            <person name="Errington J."/>
        </authorList>
    </citation>
    <scope>NUCLEOTIDE SEQUENCE</scope>
    <source>
        <strain evidence="10">SD 504</strain>
    </source>
</reference>
<evidence type="ECO:0000256" key="4">
    <source>
        <dbReference type="ARBA" id="ARBA00023315"/>
    </source>
</evidence>
<evidence type="ECO:0000313" key="10">
    <source>
        <dbReference type="EMBL" id="URN17532.1"/>
    </source>
</evidence>
<evidence type="ECO:0000256" key="5">
    <source>
        <dbReference type="ARBA" id="ARBA00030755"/>
    </source>
</evidence>
<keyword evidence="4 7" id="KW-0012">Acyltransferase</keyword>